<feature type="transmembrane region" description="Helical" evidence="2">
    <location>
        <begin position="126"/>
        <end position="147"/>
    </location>
</feature>
<dbReference type="InterPro" id="IPR008979">
    <property type="entry name" value="Galactose-bd-like_sf"/>
</dbReference>
<dbReference type="EMBL" id="CP045096">
    <property type="protein sequence ID" value="QFQ98329.1"/>
    <property type="molecule type" value="Genomic_DNA"/>
</dbReference>
<evidence type="ECO:0000313" key="5">
    <source>
        <dbReference type="Proteomes" id="UP000327294"/>
    </source>
</evidence>
<feature type="compositionally biased region" description="Gly residues" evidence="1">
    <location>
        <begin position="110"/>
        <end position="119"/>
    </location>
</feature>
<dbReference type="Gene3D" id="2.60.120.260">
    <property type="entry name" value="Galactose-binding domain-like"/>
    <property type="match status" value="1"/>
</dbReference>
<feature type="domain" description="CBM6" evidence="3">
    <location>
        <begin position="186"/>
        <end position="323"/>
    </location>
</feature>
<keyword evidence="2" id="KW-1133">Transmembrane helix</keyword>
<dbReference type="KEGG" id="sphv:F9278_21450"/>
<keyword evidence="2" id="KW-0812">Transmembrane</keyword>
<organism evidence="4 5">
    <name type="scientific">Streptomyces phaeolivaceus</name>
    <dbReference type="NCBI Taxonomy" id="2653200"/>
    <lineage>
        <taxon>Bacteria</taxon>
        <taxon>Bacillati</taxon>
        <taxon>Actinomycetota</taxon>
        <taxon>Actinomycetes</taxon>
        <taxon>Kitasatosporales</taxon>
        <taxon>Streptomycetaceae</taxon>
        <taxon>Streptomyces</taxon>
    </lineage>
</organism>
<dbReference type="AlphaFoldDB" id="A0A5P8K718"/>
<gene>
    <name evidence="4" type="ORF">F9278_21450</name>
</gene>
<dbReference type="PROSITE" id="PS51175">
    <property type="entry name" value="CBM6"/>
    <property type="match status" value="1"/>
</dbReference>
<evidence type="ECO:0000259" key="3">
    <source>
        <dbReference type="PROSITE" id="PS51175"/>
    </source>
</evidence>
<dbReference type="SUPFAM" id="SSF49785">
    <property type="entry name" value="Galactose-binding domain-like"/>
    <property type="match status" value="1"/>
</dbReference>
<evidence type="ECO:0000256" key="2">
    <source>
        <dbReference type="SAM" id="Phobius"/>
    </source>
</evidence>
<evidence type="ECO:0000313" key="4">
    <source>
        <dbReference type="EMBL" id="QFQ98329.1"/>
    </source>
</evidence>
<name>A0A5P8K718_9ACTN</name>
<dbReference type="InterPro" id="IPR005084">
    <property type="entry name" value="CBM6"/>
</dbReference>
<dbReference type="GO" id="GO:0030246">
    <property type="term" value="F:carbohydrate binding"/>
    <property type="evidence" value="ECO:0007669"/>
    <property type="project" value="InterPro"/>
</dbReference>
<protein>
    <submittedName>
        <fullName evidence="4">Carbohydrate-binding protein</fullName>
    </submittedName>
</protein>
<feature type="compositionally biased region" description="Low complexity" evidence="1">
    <location>
        <begin position="52"/>
        <end position="86"/>
    </location>
</feature>
<feature type="region of interest" description="Disordered" evidence="1">
    <location>
        <begin position="1"/>
        <end position="120"/>
    </location>
</feature>
<sequence length="329" mass="33877">MTPGNNGASTPEDDDPFGYLYEDGQARGAQPPSGSYGYPNAVNRVRPVGERQYGQQTQQAPQAATAQYGQVPQQGYGQPQAGPGQPNAHYQAPESFGGGGAQTTRQQAHGSGGGGGRGRGPNTKGLLIGAIAVVAAVVIGIGVAMFGGDDGDDASGDNTGASTTPTTGESADPSPSAGKSKKAEKTELPKAEAKTLLLGGAAAIASDVPGAKSEGGFYVGNFNSVGSSVTWKVKDIPKSGKYTLYTGYGVPGKDATATLSVNGTASTNPVDMKNWANAKDGDYEKGWTETYNFIQLNEGTNEIKISCEQGNQCDANIDQLWLVKDWVDD</sequence>
<feature type="region of interest" description="Disordered" evidence="1">
    <location>
        <begin position="151"/>
        <end position="188"/>
    </location>
</feature>
<accession>A0A5P8K718</accession>
<evidence type="ECO:0000256" key="1">
    <source>
        <dbReference type="SAM" id="MobiDB-lite"/>
    </source>
</evidence>
<reference evidence="4 5" key="1">
    <citation type="submission" date="2019-10" db="EMBL/GenBank/DDBJ databases">
        <title>Streptomyces sp. strain GY16 isolated from leaves of Broussonetia papyrifera.</title>
        <authorList>
            <person name="Mo P."/>
        </authorList>
    </citation>
    <scope>NUCLEOTIDE SEQUENCE [LARGE SCALE GENOMIC DNA]</scope>
    <source>
        <strain evidence="4 5">GY16</strain>
    </source>
</reference>
<dbReference type="SUPFAM" id="SSF81995">
    <property type="entry name" value="beta-sandwich domain of Sec23/24"/>
    <property type="match status" value="1"/>
</dbReference>
<proteinExistence type="predicted"/>
<keyword evidence="2" id="KW-0472">Membrane</keyword>
<dbReference type="RefSeq" id="WP_152169796.1">
    <property type="nucleotide sequence ID" value="NZ_CP045096.1"/>
</dbReference>
<keyword evidence="5" id="KW-1185">Reference proteome</keyword>
<dbReference type="Proteomes" id="UP000327294">
    <property type="component" value="Chromosome"/>
</dbReference>